<accession>M8BXC3</accession>
<dbReference type="InterPro" id="IPR036047">
    <property type="entry name" value="F-box-like_dom_sf"/>
</dbReference>
<dbReference type="PANTHER" id="PTHR34223:SF89">
    <property type="entry name" value="F-BOX DOMAIN-CONTAINING PROTEIN"/>
    <property type="match status" value="1"/>
</dbReference>
<proteinExistence type="predicted"/>
<name>M8BXC3_AEGTA</name>
<dbReference type="PROSITE" id="PS50181">
    <property type="entry name" value="FBOX"/>
    <property type="match status" value="1"/>
</dbReference>
<dbReference type="EnsemblPlants" id="EMT07593">
    <property type="protein sequence ID" value="EMT07593"/>
    <property type="gene ID" value="F775_03802"/>
</dbReference>
<protein>
    <submittedName>
        <fullName evidence="1">Uncharacterized protein</fullName>
    </submittedName>
</protein>
<dbReference type="SUPFAM" id="SSF81383">
    <property type="entry name" value="F-box domain"/>
    <property type="match status" value="1"/>
</dbReference>
<dbReference type="Gene3D" id="1.20.1280.50">
    <property type="match status" value="1"/>
</dbReference>
<dbReference type="SUPFAM" id="SSF52047">
    <property type="entry name" value="RNI-like"/>
    <property type="match status" value="1"/>
</dbReference>
<organism evidence="1">
    <name type="scientific">Aegilops tauschii</name>
    <name type="common">Tausch's goatgrass</name>
    <name type="synonym">Aegilops squarrosa</name>
    <dbReference type="NCBI Taxonomy" id="37682"/>
    <lineage>
        <taxon>Eukaryota</taxon>
        <taxon>Viridiplantae</taxon>
        <taxon>Streptophyta</taxon>
        <taxon>Embryophyta</taxon>
        <taxon>Tracheophyta</taxon>
        <taxon>Spermatophyta</taxon>
        <taxon>Magnoliopsida</taxon>
        <taxon>Liliopsida</taxon>
        <taxon>Poales</taxon>
        <taxon>Poaceae</taxon>
        <taxon>BOP clade</taxon>
        <taxon>Pooideae</taxon>
        <taxon>Triticodae</taxon>
        <taxon>Triticeae</taxon>
        <taxon>Triticinae</taxon>
        <taxon>Aegilops</taxon>
    </lineage>
</organism>
<dbReference type="AlphaFoldDB" id="M8BXC3"/>
<dbReference type="PANTHER" id="PTHR34223">
    <property type="entry name" value="OS11G0201299 PROTEIN"/>
    <property type="match status" value="1"/>
</dbReference>
<evidence type="ECO:0000313" key="1">
    <source>
        <dbReference type="EnsemblPlants" id="EMT07593"/>
    </source>
</evidence>
<dbReference type="CDD" id="cd22160">
    <property type="entry name" value="F-box_AtFBL13-like"/>
    <property type="match status" value="1"/>
</dbReference>
<dbReference type="Pfam" id="PF00646">
    <property type="entry name" value="F-box"/>
    <property type="match status" value="1"/>
</dbReference>
<sequence>MRRGFDGKAPATGGCGADRLGALPDEILQHALSFLPSREAVRTCLLSRRWRHQWKSAPALRVADVDAFKSAQRFNEFVNHLIVLRDRTPLHACEIAAYKEYKGRYYDDEEPSRYTDLWIRYAMSCNVRLLRLSNHDPSDLDAQYENIEDVLLHAHIASHHLTTLELEGVMFSCEYPLDLSSCPNLETIKMNRCSSLIHVNIWSRSVRCLCITEYDFYSYDEEKPRAAVYVPSLVYLELTGGRGLVPAFESMPLLQTASIKFDWTSTREDNNDGFLLLGRLSDATNLELISEPQALSFRKDLMRCTAFSKLKTLSLNDWCVEPDFGPLLHFLQRSPSLEKLCLRLSKPDEHAKETNASYVSTEPFLASKHLRVVKIRCQANDERVPKILKVMSSYGVPAEQIDVKEGNWSSEGKSIYKSFQISKFCIPMPCMFEV</sequence>
<dbReference type="InterPro" id="IPR001810">
    <property type="entry name" value="F-box_dom"/>
</dbReference>
<dbReference type="InterPro" id="IPR053781">
    <property type="entry name" value="F-box_AtFBL13-like"/>
</dbReference>
<dbReference type="InterPro" id="IPR032675">
    <property type="entry name" value="LRR_dom_sf"/>
</dbReference>
<reference evidence="1" key="1">
    <citation type="submission" date="2015-06" db="UniProtKB">
        <authorList>
            <consortium name="EnsemblPlants"/>
        </authorList>
    </citation>
    <scope>IDENTIFICATION</scope>
</reference>
<dbReference type="Gene3D" id="3.80.10.10">
    <property type="entry name" value="Ribonuclease Inhibitor"/>
    <property type="match status" value="1"/>
</dbReference>
<dbReference type="InterPro" id="IPR053197">
    <property type="entry name" value="F-box_SCFL_complex_component"/>
</dbReference>